<dbReference type="EMBL" id="BAABIA010000004">
    <property type="protein sequence ID" value="GAA5140886.1"/>
    <property type="molecule type" value="Genomic_DNA"/>
</dbReference>
<gene>
    <name evidence="2" type="ORF">GCM10023213_24180</name>
</gene>
<comment type="caution">
    <text evidence="2">The sequence shown here is derived from an EMBL/GenBank/DDBJ whole genome shotgun (WGS) entry which is preliminary data.</text>
</comment>
<sequence>MILAKHGAKLGKENHTKAMQTASDLKATIEAFKLQGIKTVRDIATALNASKIATPQGKQWHSTSVYRLLKRIDTPL</sequence>
<keyword evidence="3" id="KW-1185">Reference proteome</keyword>
<dbReference type="Pfam" id="PF07508">
    <property type="entry name" value="Recombinase"/>
    <property type="match status" value="1"/>
</dbReference>
<evidence type="ECO:0000259" key="1">
    <source>
        <dbReference type="Pfam" id="PF07508"/>
    </source>
</evidence>
<feature type="domain" description="Recombinase" evidence="1">
    <location>
        <begin position="37"/>
        <end position="70"/>
    </location>
</feature>
<protein>
    <recommendedName>
        <fullName evidence="1">Recombinase domain-containing protein</fullName>
    </recommendedName>
</protein>
<reference evidence="3" key="1">
    <citation type="journal article" date="2019" name="Int. J. Syst. Evol. Microbiol.">
        <title>The Global Catalogue of Microorganisms (GCM) 10K type strain sequencing project: providing services to taxonomists for standard genome sequencing and annotation.</title>
        <authorList>
            <consortium name="The Broad Institute Genomics Platform"/>
            <consortium name="The Broad Institute Genome Sequencing Center for Infectious Disease"/>
            <person name="Wu L."/>
            <person name="Ma J."/>
        </authorList>
    </citation>
    <scope>NUCLEOTIDE SEQUENCE [LARGE SCALE GENOMIC DNA]</scope>
    <source>
        <strain evidence="3">JCM 18053</strain>
    </source>
</reference>
<dbReference type="InterPro" id="IPR011109">
    <property type="entry name" value="DNA_bind_recombinase_dom"/>
</dbReference>
<dbReference type="Proteomes" id="UP001499852">
    <property type="component" value="Unassembled WGS sequence"/>
</dbReference>
<evidence type="ECO:0000313" key="3">
    <source>
        <dbReference type="Proteomes" id="UP001499852"/>
    </source>
</evidence>
<name>A0ABP9P4Y1_9BACT</name>
<accession>A0ABP9P4Y1</accession>
<organism evidence="2 3">
    <name type="scientific">Prosthecobacter algae</name>
    <dbReference type="NCBI Taxonomy" id="1144682"/>
    <lineage>
        <taxon>Bacteria</taxon>
        <taxon>Pseudomonadati</taxon>
        <taxon>Verrucomicrobiota</taxon>
        <taxon>Verrucomicrobiia</taxon>
        <taxon>Verrucomicrobiales</taxon>
        <taxon>Verrucomicrobiaceae</taxon>
        <taxon>Prosthecobacter</taxon>
    </lineage>
</organism>
<proteinExistence type="predicted"/>
<evidence type="ECO:0000313" key="2">
    <source>
        <dbReference type="EMBL" id="GAA5140886.1"/>
    </source>
</evidence>